<keyword evidence="4" id="KW-1185">Reference proteome</keyword>
<feature type="compositionally biased region" description="Basic and acidic residues" evidence="2">
    <location>
        <begin position="144"/>
        <end position="165"/>
    </location>
</feature>
<keyword evidence="1" id="KW-0175">Coiled coil</keyword>
<comment type="caution">
    <text evidence="3">The sequence shown here is derived from an EMBL/GenBank/DDBJ whole genome shotgun (WGS) entry which is preliminary data.</text>
</comment>
<reference evidence="3" key="1">
    <citation type="journal article" date="2020" name="Fungal Divers.">
        <title>Resolving the Mortierellaceae phylogeny through synthesis of multi-gene phylogenetics and phylogenomics.</title>
        <authorList>
            <person name="Vandepol N."/>
            <person name="Liber J."/>
            <person name="Desiro A."/>
            <person name="Na H."/>
            <person name="Kennedy M."/>
            <person name="Barry K."/>
            <person name="Grigoriev I.V."/>
            <person name="Miller A.N."/>
            <person name="O'Donnell K."/>
            <person name="Stajich J.E."/>
            <person name="Bonito G."/>
        </authorList>
    </citation>
    <scope>NUCLEOTIDE SEQUENCE</scope>
    <source>
        <strain evidence="3">KOD1015</strain>
    </source>
</reference>
<dbReference type="PANTHER" id="PTHR28309">
    <property type="entry name" value="REQUIRED FOR EXCISION 1-B DOMAIN-CONTAINING PROTEIN"/>
    <property type="match status" value="1"/>
</dbReference>
<organism evidence="3 4">
    <name type="scientific">Lunasporangiospora selenospora</name>
    <dbReference type="NCBI Taxonomy" id="979761"/>
    <lineage>
        <taxon>Eukaryota</taxon>
        <taxon>Fungi</taxon>
        <taxon>Fungi incertae sedis</taxon>
        <taxon>Mucoromycota</taxon>
        <taxon>Mortierellomycotina</taxon>
        <taxon>Mortierellomycetes</taxon>
        <taxon>Mortierellales</taxon>
        <taxon>Mortierellaceae</taxon>
        <taxon>Lunasporangiospora</taxon>
    </lineage>
</organism>
<gene>
    <name evidence="3" type="ORF">BGW38_005444</name>
</gene>
<dbReference type="PANTHER" id="PTHR28309:SF1">
    <property type="entry name" value="REQUIRED FOR EXCISION 1-B DOMAIN-CONTAINING PROTEIN"/>
    <property type="match status" value="1"/>
</dbReference>
<sequence>MAIEQATQELQQRLRLDDETRDQEIVNSLRAFLKHQTERVSLYKEFNDAFKEYLAKRLTAEEYTTICQIVTDGFVELSVEILALEAHLGGPDHTSNNEHAGFTSTIRISLDSPEHAQLIRQVQVLEKQKLGLTIQGQKWALNREAREKEDEKEKEEEKKADRIAGQEDAVPAEATETTSEGQDQSQPQSSEGGNGESLEQLSMEEWDARLCENKERLNQVIEEINEKLADIQEAIAIFVL</sequence>
<dbReference type="Proteomes" id="UP000780801">
    <property type="component" value="Unassembled WGS sequence"/>
</dbReference>
<name>A0A9P6FMZ8_9FUNG</name>
<dbReference type="AlphaFoldDB" id="A0A9P6FMZ8"/>
<dbReference type="EMBL" id="JAABOA010003451">
    <property type="protein sequence ID" value="KAF9578655.1"/>
    <property type="molecule type" value="Genomic_DNA"/>
</dbReference>
<evidence type="ECO:0000313" key="4">
    <source>
        <dbReference type="Proteomes" id="UP000780801"/>
    </source>
</evidence>
<feature type="region of interest" description="Disordered" evidence="2">
    <location>
        <begin position="144"/>
        <end position="205"/>
    </location>
</feature>
<dbReference type="Pfam" id="PF14966">
    <property type="entry name" value="DNA_repr_REX1B"/>
    <property type="match status" value="1"/>
</dbReference>
<evidence type="ECO:0000256" key="2">
    <source>
        <dbReference type="SAM" id="MobiDB-lite"/>
    </source>
</evidence>
<feature type="coiled-coil region" evidence="1">
    <location>
        <begin position="207"/>
        <end position="234"/>
    </location>
</feature>
<protein>
    <submittedName>
        <fullName evidence="3">Uncharacterized protein</fullName>
    </submittedName>
</protein>
<accession>A0A9P6FMZ8</accession>
<evidence type="ECO:0000313" key="3">
    <source>
        <dbReference type="EMBL" id="KAF9578655.1"/>
    </source>
</evidence>
<feature type="compositionally biased region" description="Polar residues" evidence="2">
    <location>
        <begin position="175"/>
        <end position="191"/>
    </location>
</feature>
<proteinExistence type="predicted"/>
<evidence type="ECO:0000256" key="1">
    <source>
        <dbReference type="SAM" id="Coils"/>
    </source>
</evidence>
<dbReference type="InterPro" id="IPR039491">
    <property type="entry name" value="REX1-B"/>
</dbReference>
<dbReference type="OrthoDB" id="434723at2759"/>